<dbReference type="InterPro" id="IPR036651">
    <property type="entry name" value="Gln_synt_N_sf"/>
</dbReference>
<evidence type="ECO:0000313" key="6">
    <source>
        <dbReference type="EMBL" id="NNG78493.1"/>
    </source>
</evidence>
<dbReference type="Proteomes" id="UP000549517">
    <property type="component" value="Unassembled WGS sequence"/>
</dbReference>
<evidence type="ECO:0000313" key="7">
    <source>
        <dbReference type="Proteomes" id="UP000549517"/>
    </source>
</evidence>
<name>A0A849AP20_9MICO</name>
<feature type="domain" description="GS catalytic" evidence="5">
    <location>
        <begin position="146"/>
        <end position="471"/>
    </location>
</feature>
<dbReference type="SMART" id="SM01230">
    <property type="entry name" value="Gln-synt_C"/>
    <property type="match status" value="1"/>
</dbReference>
<reference evidence="6 7" key="1">
    <citation type="submission" date="2020-05" db="EMBL/GenBank/DDBJ databases">
        <title>MicrobeNet Type strains.</title>
        <authorList>
            <person name="Nicholson A.C."/>
        </authorList>
    </citation>
    <scope>NUCLEOTIDE SEQUENCE [LARGE SCALE GENOMIC DNA]</scope>
    <source>
        <strain evidence="6 7">CCUG 46604</strain>
    </source>
</reference>
<comment type="caution">
    <text evidence="6">The sequence shown here is derived from an EMBL/GenBank/DDBJ whole genome shotgun (WGS) entry which is preliminary data.</text>
</comment>
<dbReference type="GO" id="GO:0004356">
    <property type="term" value="F:glutamine synthetase activity"/>
    <property type="evidence" value="ECO:0007669"/>
    <property type="project" value="InterPro"/>
</dbReference>
<evidence type="ECO:0000259" key="5">
    <source>
        <dbReference type="PROSITE" id="PS51987"/>
    </source>
</evidence>
<comment type="similarity">
    <text evidence="1 3 4">Belongs to the glutamine synthetase family.</text>
</comment>
<keyword evidence="2" id="KW-0436">Ligase</keyword>
<evidence type="ECO:0000256" key="3">
    <source>
        <dbReference type="PROSITE-ProRule" id="PRU01331"/>
    </source>
</evidence>
<dbReference type="Gene3D" id="3.30.590.10">
    <property type="entry name" value="Glutamine synthetase/guanido kinase, catalytic domain"/>
    <property type="match status" value="1"/>
</dbReference>
<dbReference type="EMBL" id="JABEMC010000002">
    <property type="protein sequence ID" value="NNG78493.1"/>
    <property type="molecule type" value="Genomic_DNA"/>
</dbReference>
<dbReference type="InterPro" id="IPR014746">
    <property type="entry name" value="Gln_synth/guanido_kin_cat_dom"/>
</dbReference>
<dbReference type="GO" id="GO:0006542">
    <property type="term" value="P:glutamine biosynthetic process"/>
    <property type="evidence" value="ECO:0007669"/>
    <property type="project" value="InterPro"/>
</dbReference>
<gene>
    <name evidence="6" type="ORF">HLA91_03760</name>
</gene>
<accession>A0A849AP20</accession>
<dbReference type="Gene3D" id="3.10.20.70">
    <property type="entry name" value="Glutamine synthetase, N-terminal domain"/>
    <property type="match status" value="1"/>
</dbReference>
<dbReference type="SUPFAM" id="SSF54368">
    <property type="entry name" value="Glutamine synthetase, N-terminal domain"/>
    <property type="match status" value="1"/>
</dbReference>
<evidence type="ECO:0000256" key="1">
    <source>
        <dbReference type="ARBA" id="ARBA00009897"/>
    </source>
</evidence>
<dbReference type="PROSITE" id="PS51987">
    <property type="entry name" value="GS_CATALYTIC"/>
    <property type="match status" value="1"/>
</dbReference>
<dbReference type="PANTHER" id="PTHR43785:SF12">
    <property type="entry name" value="TYPE-1 GLUTAMINE SYNTHETASE 2"/>
    <property type="match status" value="1"/>
</dbReference>
<protein>
    <submittedName>
        <fullName evidence="6">Glutamine synthetase</fullName>
    </submittedName>
</protein>
<dbReference type="InterPro" id="IPR008146">
    <property type="entry name" value="Gln_synth_cat_dom"/>
</dbReference>
<proteinExistence type="inferred from homology"/>
<dbReference type="SUPFAM" id="SSF55931">
    <property type="entry name" value="Glutamine synthetase/guanido kinase"/>
    <property type="match status" value="1"/>
</dbReference>
<dbReference type="Pfam" id="PF00120">
    <property type="entry name" value="Gln-synt_C"/>
    <property type="match status" value="1"/>
</dbReference>
<dbReference type="AlphaFoldDB" id="A0A849AP20"/>
<sequence>MNEQFVRRSFDLTDNSALDRHAEANSDPAVLAEIEEIIRANGVEYIYYQLPTLGSRVVAKVVPAVHFRKTFRSGVFQHRTSMTDLQTTRTGALIGGGVGAQEFVALPDPETFTVLPWDTSVARVFCSAYEPNHLPGVGGRPLATDSRAAMRRVHAEFEDHTGFHVRSGCEPEMSWEGAGLEVIKKDGASPAYQVENLEIMRPVYQKLIRYGQAMGLDMIQGDYEDDGQLELNWNYDRIELTADRLVTYRQICRQVGRELGITASFMPKPYVGQMGNGCHHNLSVWENDDNLLIERGNRELHISPIGKQLMGGIIENAADMMGVMASTVNSYKRFWDVGQFAPDVVNWGLDDRSCLVRISSIGRMEYRVPDSAVNPYLSHALIVGAYRAGLDGELDPGEPVDQAADREAASGTRVPTTLGDAISLFDRSGFVRSVLPDLLVDHYAELKCDEWARFCGAITDWERDQYWETVP</sequence>
<dbReference type="PANTHER" id="PTHR43785">
    <property type="entry name" value="GAMMA-GLUTAMYLPUTRESCINE SYNTHETASE"/>
    <property type="match status" value="1"/>
</dbReference>
<organism evidence="6 7">
    <name type="scientific">Brevibacterium luteolum</name>
    <dbReference type="NCBI Taxonomy" id="199591"/>
    <lineage>
        <taxon>Bacteria</taxon>
        <taxon>Bacillati</taxon>
        <taxon>Actinomycetota</taxon>
        <taxon>Actinomycetes</taxon>
        <taxon>Micrococcales</taxon>
        <taxon>Brevibacteriaceae</taxon>
        <taxon>Brevibacterium</taxon>
    </lineage>
</organism>
<evidence type="ECO:0000256" key="2">
    <source>
        <dbReference type="ARBA" id="ARBA00022598"/>
    </source>
</evidence>
<evidence type="ECO:0000256" key="4">
    <source>
        <dbReference type="RuleBase" id="RU000384"/>
    </source>
</evidence>